<dbReference type="InterPro" id="IPR027417">
    <property type="entry name" value="P-loop_NTPase"/>
</dbReference>
<protein>
    <submittedName>
        <fullName evidence="6">ATP-binding cassette domain-containing protein</fullName>
    </submittedName>
</protein>
<dbReference type="GO" id="GO:0043190">
    <property type="term" value="C:ATP-binding cassette (ABC) transporter complex"/>
    <property type="evidence" value="ECO:0007669"/>
    <property type="project" value="InterPro"/>
</dbReference>
<dbReference type="PANTHER" id="PTHR42781">
    <property type="entry name" value="SPERMIDINE/PUTRESCINE IMPORT ATP-BINDING PROTEIN POTA"/>
    <property type="match status" value="1"/>
</dbReference>
<proteinExistence type="predicted"/>
<dbReference type="InterPro" id="IPR008995">
    <property type="entry name" value="Mo/tungstate-bd_C_term_dom"/>
</dbReference>
<keyword evidence="1" id="KW-0813">Transport</keyword>
<evidence type="ECO:0000256" key="4">
    <source>
        <dbReference type="SAM" id="MobiDB-lite"/>
    </source>
</evidence>
<dbReference type="SMART" id="SM00382">
    <property type="entry name" value="AAA"/>
    <property type="match status" value="1"/>
</dbReference>
<dbReference type="InterPro" id="IPR003439">
    <property type="entry name" value="ABC_transporter-like_ATP-bd"/>
</dbReference>
<comment type="caution">
    <text evidence="6">The sequence shown here is derived from an EMBL/GenBank/DDBJ whole genome shotgun (WGS) entry which is preliminary data.</text>
</comment>
<dbReference type="EMBL" id="WHJE01000006">
    <property type="protein sequence ID" value="KAE8765688.1"/>
    <property type="molecule type" value="Genomic_DNA"/>
</dbReference>
<dbReference type="SUPFAM" id="SSF52540">
    <property type="entry name" value="P-loop containing nucleoside triphosphate hydrolases"/>
    <property type="match status" value="1"/>
</dbReference>
<dbReference type="InterPro" id="IPR013611">
    <property type="entry name" value="Transp-assoc_OB_typ2"/>
</dbReference>
<dbReference type="OrthoDB" id="9802264at2"/>
<dbReference type="InterPro" id="IPR003593">
    <property type="entry name" value="AAA+_ATPase"/>
</dbReference>
<dbReference type="GO" id="GO:0022857">
    <property type="term" value="F:transmembrane transporter activity"/>
    <property type="evidence" value="ECO:0007669"/>
    <property type="project" value="InterPro"/>
</dbReference>
<dbReference type="Pfam" id="PF08402">
    <property type="entry name" value="TOBE_2"/>
    <property type="match status" value="1"/>
</dbReference>
<feature type="region of interest" description="Disordered" evidence="4">
    <location>
        <begin position="1"/>
        <end position="21"/>
    </location>
</feature>
<dbReference type="InterPro" id="IPR017871">
    <property type="entry name" value="ABC_transporter-like_CS"/>
</dbReference>
<dbReference type="GO" id="GO:0005524">
    <property type="term" value="F:ATP binding"/>
    <property type="evidence" value="ECO:0007669"/>
    <property type="project" value="UniProtKB-KW"/>
</dbReference>
<dbReference type="PANTHER" id="PTHR42781:SF4">
    <property type="entry name" value="SPERMIDINE_PUTRESCINE IMPORT ATP-BINDING PROTEIN POTA"/>
    <property type="match status" value="1"/>
</dbReference>
<feature type="compositionally biased region" description="Basic residues" evidence="4">
    <location>
        <begin position="1"/>
        <end position="13"/>
    </location>
</feature>
<dbReference type="Gene3D" id="2.40.50.100">
    <property type="match status" value="1"/>
</dbReference>
<organism evidence="6 7">
    <name type="scientific">Georgenia thermotolerans</name>
    <dbReference type="NCBI Taxonomy" id="527326"/>
    <lineage>
        <taxon>Bacteria</taxon>
        <taxon>Bacillati</taxon>
        <taxon>Actinomycetota</taxon>
        <taxon>Actinomycetes</taxon>
        <taxon>Micrococcales</taxon>
        <taxon>Bogoriellaceae</taxon>
        <taxon>Georgenia</taxon>
    </lineage>
</organism>
<accession>A0A7J5UTU1</accession>
<keyword evidence="2" id="KW-0547">Nucleotide-binding</keyword>
<dbReference type="Gene3D" id="2.40.50.140">
    <property type="entry name" value="Nucleic acid-binding proteins"/>
    <property type="match status" value="1"/>
</dbReference>
<dbReference type="InterPro" id="IPR050093">
    <property type="entry name" value="ABC_SmlMolc_Importer"/>
</dbReference>
<dbReference type="GO" id="GO:0016887">
    <property type="term" value="F:ATP hydrolysis activity"/>
    <property type="evidence" value="ECO:0007669"/>
    <property type="project" value="InterPro"/>
</dbReference>
<evidence type="ECO:0000259" key="5">
    <source>
        <dbReference type="PROSITE" id="PS50893"/>
    </source>
</evidence>
<gene>
    <name evidence="6" type="ORF">GB883_02635</name>
</gene>
<dbReference type="Pfam" id="PF00005">
    <property type="entry name" value="ABC_tran"/>
    <property type="match status" value="1"/>
</dbReference>
<evidence type="ECO:0000256" key="3">
    <source>
        <dbReference type="ARBA" id="ARBA00022840"/>
    </source>
</evidence>
<dbReference type="SUPFAM" id="SSF50331">
    <property type="entry name" value="MOP-like"/>
    <property type="match status" value="1"/>
</dbReference>
<evidence type="ECO:0000256" key="2">
    <source>
        <dbReference type="ARBA" id="ARBA00022741"/>
    </source>
</evidence>
<dbReference type="Proteomes" id="UP000451860">
    <property type="component" value="Unassembled WGS sequence"/>
</dbReference>
<keyword evidence="3 6" id="KW-0067">ATP-binding</keyword>
<dbReference type="AlphaFoldDB" id="A0A7J5UTU1"/>
<evidence type="ECO:0000256" key="1">
    <source>
        <dbReference type="ARBA" id="ARBA00022448"/>
    </source>
</evidence>
<dbReference type="InterPro" id="IPR012340">
    <property type="entry name" value="NA-bd_OB-fold"/>
</dbReference>
<reference evidence="6 7" key="1">
    <citation type="submission" date="2019-10" db="EMBL/GenBank/DDBJ databases">
        <title>Georgenia wutianyii sp. nov. and Georgenia yuyongxinii sp. nov. isolated from plateau pika (Ochotona curzoniae) in the Qinghai-Tibet plateau of China.</title>
        <authorList>
            <person name="Tian Z."/>
        </authorList>
    </citation>
    <scope>NUCLEOTIDE SEQUENCE [LARGE SCALE GENOMIC DNA]</scope>
    <source>
        <strain evidence="6 7">DSM 21501</strain>
    </source>
</reference>
<name>A0A7J5UTU1_9MICO</name>
<keyword evidence="7" id="KW-1185">Reference proteome</keyword>
<evidence type="ECO:0000313" key="7">
    <source>
        <dbReference type="Proteomes" id="UP000451860"/>
    </source>
</evidence>
<dbReference type="Gene3D" id="3.40.50.300">
    <property type="entry name" value="P-loop containing nucleotide triphosphate hydrolases"/>
    <property type="match status" value="1"/>
</dbReference>
<dbReference type="PROSITE" id="PS50893">
    <property type="entry name" value="ABC_TRANSPORTER_2"/>
    <property type="match status" value="1"/>
</dbReference>
<sequence>MSGSPRRRSHRNHPTGPRRGIVELDVKSTPASTSAPSIKKGNSATGVAVEFRHVTRRFGPVQALTDASLKISAGEFIALLGPSGSGKTTLLNILAGFEVPDEGSVWFDGKDVTQVPVHERELGYVFQRYALFPNMTVGQNVEYPLRAKRVSRQTARQRVENALELVDMAGYGNRRIDQLSGGQQQRVALARSLVYRPGLMLMDEPLGALDRKLRERVQLEIRELHREVEATFVYVTHDQDEAMMLADRIAVVDKGRINQVGTPAELYGQPKTRVVAGFLGDMNFLPCSISATTAGEGVHVQVGNHVLPAVLVREDEPHSTGGPVLAIRPESIRVDATTGMVPAIVCETIFLGATVKFVVECMGHKVTAVYPAHSAPLALRPGARVYLTWDRKDATCFDAA</sequence>
<evidence type="ECO:0000313" key="6">
    <source>
        <dbReference type="EMBL" id="KAE8765688.1"/>
    </source>
</evidence>
<feature type="domain" description="ABC transporter" evidence="5">
    <location>
        <begin position="49"/>
        <end position="279"/>
    </location>
</feature>
<dbReference type="FunFam" id="3.40.50.300:FF:000133">
    <property type="entry name" value="Spermidine/putrescine import ATP-binding protein PotA"/>
    <property type="match status" value="1"/>
</dbReference>
<dbReference type="PROSITE" id="PS00211">
    <property type="entry name" value="ABC_TRANSPORTER_1"/>
    <property type="match status" value="1"/>
</dbReference>